<dbReference type="EC" id="2.7.6.3" evidence="3"/>
<evidence type="ECO:0000256" key="3">
    <source>
        <dbReference type="ARBA" id="ARBA00013253"/>
    </source>
</evidence>
<keyword evidence="6" id="KW-0547">Nucleotide-binding</keyword>
<dbReference type="Gene3D" id="3.30.70.560">
    <property type="entry name" value="7,8-Dihydro-6-hydroxymethylpterin-pyrophosphokinase HPPK"/>
    <property type="match status" value="1"/>
</dbReference>
<evidence type="ECO:0000256" key="8">
    <source>
        <dbReference type="ARBA" id="ARBA00022840"/>
    </source>
</evidence>
<evidence type="ECO:0000256" key="5">
    <source>
        <dbReference type="ARBA" id="ARBA00022679"/>
    </source>
</evidence>
<dbReference type="UniPathway" id="UPA00077">
    <property type="reaction ID" value="UER00155"/>
</dbReference>
<evidence type="ECO:0000256" key="11">
    <source>
        <dbReference type="ARBA" id="ARBA00029766"/>
    </source>
</evidence>
<comment type="similarity">
    <text evidence="2">Belongs to the HPPK family.</text>
</comment>
<name>A0A498C673_9GAMM</name>
<evidence type="ECO:0000313" key="15">
    <source>
        <dbReference type="Proteomes" id="UP000275461"/>
    </source>
</evidence>
<proteinExistence type="inferred from homology"/>
<dbReference type="Proteomes" id="UP000275461">
    <property type="component" value="Unassembled WGS sequence"/>
</dbReference>
<dbReference type="CDD" id="cd00483">
    <property type="entry name" value="HPPK"/>
    <property type="match status" value="1"/>
</dbReference>
<dbReference type="NCBIfam" id="TIGR01498">
    <property type="entry name" value="folK"/>
    <property type="match status" value="1"/>
</dbReference>
<evidence type="ECO:0000256" key="7">
    <source>
        <dbReference type="ARBA" id="ARBA00022777"/>
    </source>
</evidence>
<dbReference type="GO" id="GO:0046654">
    <property type="term" value="P:tetrahydrofolate biosynthetic process"/>
    <property type="evidence" value="ECO:0007669"/>
    <property type="project" value="UniProtKB-UniPathway"/>
</dbReference>
<dbReference type="InterPro" id="IPR000550">
    <property type="entry name" value="Hppk"/>
</dbReference>
<organism evidence="14 15">
    <name type="scientific">Alkalispirillum mobile</name>
    <dbReference type="NCBI Taxonomy" id="85925"/>
    <lineage>
        <taxon>Bacteria</taxon>
        <taxon>Pseudomonadati</taxon>
        <taxon>Pseudomonadota</taxon>
        <taxon>Gammaproteobacteria</taxon>
        <taxon>Chromatiales</taxon>
        <taxon>Ectothiorhodospiraceae</taxon>
        <taxon>Alkalispirillum</taxon>
    </lineage>
</organism>
<evidence type="ECO:0000259" key="13">
    <source>
        <dbReference type="PROSITE" id="PS00794"/>
    </source>
</evidence>
<evidence type="ECO:0000256" key="6">
    <source>
        <dbReference type="ARBA" id="ARBA00022741"/>
    </source>
</evidence>
<dbReference type="GO" id="GO:0046656">
    <property type="term" value="P:folic acid biosynthetic process"/>
    <property type="evidence" value="ECO:0007669"/>
    <property type="project" value="UniProtKB-KW"/>
</dbReference>
<accession>A0A498C673</accession>
<evidence type="ECO:0000256" key="12">
    <source>
        <dbReference type="ARBA" id="ARBA00033413"/>
    </source>
</evidence>
<dbReference type="GO" id="GO:0016301">
    <property type="term" value="F:kinase activity"/>
    <property type="evidence" value="ECO:0007669"/>
    <property type="project" value="UniProtKB-KW"/>
</dbReference>
<feature type="domain" description="7,8-dihydro-6-hydroxymethylpterin-pyrophosphokinase" evidence="13">
    <location>
        <begin position="91"/>
        <end position="102"/>
    </location>
</feature>
<keyword evidence="5" id="KW-0808">Transferase</keyword>
<evidence type="ECO:0000256" key="4">
    <source>
        <dbReference type="ARBA" id="ARBA00016218"/>
    </source>
</evidence>
<keyword evidence="15" id="KW-1185">Reference proteome</keyword>
<evidence type="ECO:0000256" key="2">
    <source>
        <dbReference type="ARBA" id="ARBA00005810"/>
    </source>
</evidence>
<evidence type="ECO:0000313" key="14">
    <source>
        <dbReference type="EMBL" id="RLK51192.1"/>
    </source>
</evidence>
<keyword evidence="8" id="KW-0067">ATP-binding</keyword>
<dbReference type="PANTHER" id="PTHR43071:SF1">
    <property type="entry name" value="2-AMINO-4-HYDROXY-6-HYDROXYMETHYLDIHYDROPTERIDINE PYROPHOSPHOKINASE"/>
    <property type="match status" value="1"/>
</dbReference>
<gene>
    <name evidence="14" type="ORF">DFR31_1113</name>
</gene>
<dbReference type="SUPFAM" id="SSF55083">
    <property type="entry name" value="6-hydroxymethyl-7,8-dihydropterin pyrophosphokinase, HPPK"/>
    <property type="match status" value="1"/>
</dbReference>
<sequence length="167" mass="18172">MAEWVTAYLGLGSNLDGPCGQVERAIDALARLPGCRAARSSSLYRNPPMGPVDQPDYVNAVVALETRLAPLELLDHLQALERAHGRVRGRHWGERTLDVDILLYGDQRIREPRLTVPHPGLPERAFVLYPLAELVAAPPLPGLSSLKALLAGCDGEQLQRIAPPPLP</sequence>
<dbReference type="RefSeq" id="WP_121442184.1">
    <property type="nucleotide sequence ID" value="NZ_RCDA01000001.1"/>
</dbReference>
<comment type="function">
    <text evidence="10">Catalyzes the transfer of pyrophosphate from adenosine triphosphate (ATP) to 6-hydroxymethyl-7,8-dihydropterin, an enzymatic step in folate biosynthesis pathway.</text>
</comment>
<keyword evidence="7 14" id="KW-0418">Kinase</keyword>
<dbReference type="PROSITE" id="PS00794">
    <property type="entry name" value="HPPK"/>
    <property type="match status" value="1"/>
</dbReference>
<reference evidence="14 15" key="1">
    <citation type="submission" date="2018-10" db="EMBL/GenBank/DDBJ databases">
        <title>Genomic Encyclopedia of Type Strains, Phase IV (KMG-IV): sequencing the most valuable type-strain genomes for metagenomic binning, comparative biology and taxonomic classification.</title>
        <authorList>
            <person name="Goeker M."/>
        </authorList>
    </citation>
    <scope>NUCLEOTIDE SEQUENCE [LARGE SCALE GENOMIC DNA]</scope>
    <source>
        <strain evidence="14 15">DSM 12769</strain>
    </source>
</reference>
<comment type="caution">
    <text evidence="14">The sequence shown here is derived from an EMBL/GenBank/DDBJ whole genome shotgun (WGS) entry which is preliminary data.</text>
</comment>
<keyword evidence="9" id="KW-0289">Folate biosynthesis</keyword>
<dbReference type="InterPro" id="IPR035907">
    <property type="entry name" value="Hppk_sf"/>
</dbReference>
<comment type="pathway">
    <text evidence="1">Cofactor biosynthesis; tetrahydrofolate biosynthesis; 2-amino-4-hydroxy-6-hydroxymethyl-7,8-dihydropteridine diphosphate from 7,8-dihydroneopterin triphosphate: step 4/4.</text>
</comment>
<dbReference type="EMBL" id="RCDA01000001">
    <property type="protein sequence ID" value="RLK51192.1"/>
    <property type="molecule type" value="Genomic_DNA"/>
</dbReference>
<dbReference type="Pfam" id="PF01288">
    <property type="entry name" value="HPPK"/>
    <property type="match status" value="1"/>
</dbReference>
<dbReference type="OrthoDB" id="9808041at2"/>
<evidence type="ECO:0000256" key="10">
    <source>
        <dbReference type="ARBA" id="ARBA00029409"/>
    </source>
</evidence>
<protein>
    <recommendedName>
        <fullName evidence="4">2-amino-4-hydroxy-6-hydroxymethyldihydropteridine pyrophosphokinase</fullName>
        <ecNumber evidence="3">2.7.6.3</ecNumber>
    </recommendedName>
    <alternativeName>
        <fullName evidence="11">6-hydroxymethyl-7,8-dihydropterin pyrophosphokinase</fullName>
    </alternativeName>
    <alternativeName>
        <fullName evidence="12">7,8-dihydro-6-hydroxymethylpterin-pyrophosphokinase</fullName>
    </alternativeName>
</protein>
<evidence type="ECO:0000256" key="1">
    <source>
        <dbReference type="ARBA" id="ARBA00005051"/>
    </source>
</evidence>
<dbReference type="PANTHER" id="PTHR43071">
    <property type="entry name" value="2-AMINO-4-HYDROXY-6-HYDROXYMETHYLDIHYDROPTERIDINE PYROPHOSPHOKINASE"/>
    <property type="match status" value="1"/>
</dbReference>
<dbReference type="AlphaFoldDB" id="A0A498C673"/>
<evidence type="ECO:0000256" key="9">
    <source>
        <dbReference type="ARBA" id="ARBA00022909"/>
    </source>
</evidence>
<dbReference type="GO" id="GO:0005524">
    <property type="term" value="F:ATP binding"/>
    <property type="evidence" value="ECO:0007669"/>
    <property type="project" value="UniProtKB-KW"/>
</dbReference>
<dbReference type="GO" id="GO:0003848">
    <property type="term" value="F:2-amino-4-hydroxy-6-hydroxymethyldihydropteridine diphosphokinase activity"/>
    <property type="evidence" value="ECO:0007669"/>
    <property type="project" value="UniProtKB-EC"/>
</dbReference>